<dbReference type="InterPro" id="IPR003661">
    <property type="entry name" value="HisK_dim/P_dom"/>
</dbReference>
<dbReference type="Pfam" id="PF00672">
    <property type="entry name" value="HAMP"/>
    <property type="match status" value="1"/>
</dbReference>
<dbReference type="GO" id="GO:0005524">
    <property type="term" value="F:ATP binding"/>
    <property type="evidence" value="ECO:0007669"/>
    <property type="project" value="UniProtKB-KW"/>
</dbReference>
<evidence type="ECO:0000256" key="4">
    <source>
        <dbReference type="ARBA" id="ARBA00022475"/>
    </source>
</evidence>
<keyword evidence="6" id="KW-0808">Transferase</keyword>
<evidence type="ECO:0000259" key="17">
    <source>
        <dbReference type="PROSITE" id="PS50885"/>
    </source>
</evidence>
<evidence type="ECO:0000259" key="16">
    <source>
        <dbReference type="PROSITE" id="PS50109"/>
    </source>
</evidence>
<comment type="subcellular location">
    <subcellularLocation>
        <location evidence="2">Cell membrane</location>
        <topology evidence="2">Multi-pass membrane protein</topology>
    </subcellularLocation>
</comment>
<evidence type="ECO:0000256" key="14">
    <source>
        <dbReference type="SAM" id="Coils"/>
    </source>
</evidence>
<evidence type="ECO:0000256" key="2">
    <source>
        <dbReference type="ARBA" id="ARBA00004651"/>
    </source>
</evidence>
<evidence type="ECO:0000256" key="8">
    <source>
        <dbReference type="ARBA" id="ARBA00022741"/>
    </source>
</evidence>
<dbReference type="InterPro" id="IPR050398">
    <property type="entry name" value="HssS/ArlS-like"/>
</dbReference>
<feature type="coiled-coil region" evidence="14">
    <location>
        <begin position="261"/>
        <end position="288"/>
    </location>
</feature>
<dbReference type="OrthoDB" id="9804645at2"/>
<evidence type="ECO:0000256" key="13">
    <source>
        <dbReference type="ARBA" id="ARBA00023136"/>
    </source>
</evidence>
<evidence type="ECO:0000256" key="1">
    <source>
        <dbReference type="ARBA" id="ARBA00000085"/>
    </source>
</evidence>
<dbReference type="Gene3D" id="1.10.8.500">
    <property type="entry name" value="HAMP domain in histidine kinase"/>
    <property type="match status" value="1"/>
</dbReference>
<gene>
    <name evidence="18" type="ORF">AU255_10885</name>
</gene>
<dbReference type="Proteomes" id="UP000191980">
    <property type="component" value="Unassembled WGS sequence"/>
</dbReference>
<dbReference type="SMART" id="SM00388">
    <property type="entry name" value="HisKA"/>
    <property type="match status" value="1"/>
</dbReference>
<comment type="catalytic activity">
    <reaction evidence="1">
        <text>ATP + protein L-histidine = ADP + protein N-phospho-L-histidine.</text>
        <dbReference type="EC" id="2.7.13.3"/>
    </reaction>
</comment>
<accession>A0A1V8M9M5</accession>
<evidence type="ECO:0000256" key="11">
    <source>
        <dbReference type="ARBA" id="ARBA00022989"/>
    </source>
</evidence>
<evidence type="ECO:0000256" key="9">
    <source>
        <dbReference type="ARBA" id="ARBA00022777"/>
    </source>
</evidence>
<keyword evidence="12" id="KW-0902">Two-component regulatory system</keyword>
<dbReference type="EMBL" id="LPUF01000001">
    <property type="protein sequence ID" value="OQK18300.1"/>
    <property type="molecule type" value="Genomic_DNA"/>
</dbReference>
<feature type="domain" description="Histidine kinase" evidence="16">
    <location>
        <begin position="235"/>
        <end position="447"/>
    </location>
</feature>
<keyword evidence="19" id="KW-1185">Reference proteome</keyword>
<dbReference type="GO" id="GO:0005886">
    <property type="term" value="C:plasma membrane"/>
    <property type="evidence" value="ECO:0007669"/>
    <property type="project" value="UniProtKB-SubCell"/>
</dbReference>
<evidence type="ECO:0000256" key="3">
    <source>
        <dbReference type="ARBA" id="ARBA00012438"/>
    </source>
</evidence>
<keyword evidence="14" id="KW-0175">Coiled coil</keyword>
<dbReference type="InterPro" id="IPR003660">
    <property type="entry name" value="HAMP_dom"/>
</dbReference>
<comment type="caution">
    <text evidence="18">The sequence shown here is derived from an EMBL/GenBank/DDBJ whole genome shotgun (WGS) entry which is preliminary data.</text>
</comment>
<reference evidence="18 19" key="1">
    <citation type="submission" date="2015-12" db="EMBL/GenBank/DDBJ databases">
        <authorList>
            <person name="Shamseldin A."/>
            <person name="Moawad H."/>
            <person name="Abd El-Rahim W.M."/>
            <person name="Sadowsky M.J."/>
        </authorList>
    </citation>
    <scope>NUCLEOTIDE SEQUENCE [LARGE SCALE GENOMIC DNA]</scope>
    <source>
        <strain evidence="18 19">WF1</strain>
    </source>
</reference>
<dbReference type="CDD" id="cd00082">
    <property type="entry name" value="HisKA"/>
    <property type="match status" value="1"/>
</dbReference>
<dbReference type="SMART" id="SM00304">
    <property type="entry name" value="HAMP"/>
    <property type="match status" value="1"/>
</dbReference>
<dbReference type="CDD" id="cd06225">
    <property type="entry name" value="HAMP"/>
    <property type="match status" value="1"/>
</dbReference>
<evidence type="ECO:0000313" key="19">
    <source>
        <dbReference type="Proteomes" id="UP000191980"/>
    </source>
</evidence>
<evidence type="ECO:0000256" key="7">
    <source>
        <dbReference type="ARBA" id="ARBA00022692"/>
    </source>
</evidence>
<organism evidence="18 19">
    <name type="scientific">Methyloprofundus sedimenti</name>
    <dbReference type="NCBI Taxonomy" id="1420851"/>
    <lineage>
        <taxon>Bacteria</taxon>
        <taxon>Pseudomonadati</taxon>
        <taxon>Pseudomonadota</taxon>
        <taxon>Gammaproteobacteria</taxon>
        <taxon>Methylococcales</taxon>
        <taxon>Methylococcaceae</taxon>
        <taxon>Methyloprofundus</taxon>
    </lineage>
</organism>
<dbReference type="SUPFAM" id="SSF47384">
    <property type="entry name" value="Homodimeric domain of signal transducing histidine kinase"/>
    <property type="match status" value="1"/>
</dbReference>
<dbReference type="Gene3D" id="1.10.287.130">
    <property type="match status" value="1"/>
</dbReference>
<dbReference type="PRINTS" id="PR00344">
    <property type="entry name" value="BCTRLSENSOR"/>
</dbReference>
<evidence type="ECO:0000256" key="10">
    <source>
        <dbReference type="ARBA" id="ARBA00022840"/>
    </source>
</evidence>
<dbReference type="SMART" id="SM00387">
    <property type="entry name" value="HATPase_c"/>
    <property type="match status" value="1"/>
</dbReference>
<dbReference type="InterPro" id="IPR036890">
    <property type="entry name" value="HATPase_C_sf"/>
</dbReference>
<dbReference type="Pfam" id="PF02518">
    <property type="entry name" value="HATPase_c"/>
    <property type="match status" value="1"/>
</dbReference>
<dbReference type="RefSeq" id="WP_080522905.1">
    <property type="nucleotide sequence ID" value="NZ_LPUF01000001.1"/>
</dbReference>
<keyword evidence="8" id="KW-0547">Nucleotide-binding</keyword>
<keyword evidence="11 15" id="KW-1133">Transmembrane helix</keyword>
<dbReference type="EC" id="2.7.13.3" evidence="3"/>
<dbReference type="STRING" id="1420851.AU255_10885"/>
<protein>
    <recommendedName>
        <fullName evidence="3">histidine kinase</fullName>
        <ecNumber evidence="3">2.7.13.3</ecNumber>
    </recommendedName>
</protein>
<feature type="transmembrane region" description="Helical" evidence="15">
    <location>
        <begin position="153"/>
        <end position="174"/>
    </location>
</feature>
<evidence type="ECO:0000313" key="18">
    <source>
        <dbReference type="EMBL" id="OQK18300.1"/>
    </source>
</evidence>
<name>A0A1V8M9M5_9GAMM</name>
<dbReference type="PROSITE" id="PS50109">
    <property type="entry name" value="HIS_KIN"/>
    <property type="match status" value="1"/>
</dbReference>
<evidence type="ECO:0000256" key="6">
    <source>
        <dbReference type="ARBA" id="ARBA00022679"/>
    </source>
</evidence>
<dbReference type="AlphaFoldDB" id="A0A1V8M9M5"/>
<dbReference type="InterPro" id="IPR004358">
    <property type="entry name" value="Sig_transdc_His_kin-like_C"/>
</dbReference>
<keyword evidence="7 15" id="KW-0812">Transmembrane</keyword>
<feature type="transmembrane region" description="Helical" evidence="15">
    <location>
        <begin position="6"/>
        <end position="28"/>
    </location>
</feature>
<dbReference type="Pfam" id="PF00512">
    <property type="entry name" value="HisKA"/>
    <property type="match status" value="1"/>
</dbReference>
<feature type="domain" description="HAMP" evidence="17">
    <location>
        <begin position="172"/>
        <end position="227"/>
    </location>
</feature>
<evidence type="ECO:0000256" key="15">
    <source>
        <dbReference type="SAM" id="Phobius"/>
    </source>
</evidence>
<dbReference type="PROSITE" id="PS50885">
    <property type="entry name" value="HAMP"/>
    <property type="match status" value="1"/>
</dbReference>
<evidence type="ECO:0000256" key="5">
    <source>
        <dbReference type="ARBA" id="ARBA00022553"/>
    </source>
</evidence>
<dbReference type="SUPFAM" id="SSF158472">
    <property type="entry name" value="HAMP domain-like"/>
    <property type="match status" value="1"/>
</dbReference>
<dbReference type="PANTHER" id="PTHR45528">
    <property type="entry name" value="SENSOR HISTIDINE KINASE CPXA"/>
    <property type="match status" value="1"/>
</dbReference>
<keyword evidence="4" id="KW-1003">Cell membrane</keyword>
<dbReference type="PANTHER" id="PTHR45528:SF1">
    <property type="entry name" value="SENSOR HISTIDINE KINASE CPXA"/>
    <property type="match status" value="1"/>
</dbReference>
<keyword evidence="5" id="KW-0597">Phosphoprotein</keyword>
<dbReference type="InterPro" id="IPR036097">
    <property type="entry name" value="HisK_dim/P_sf"/>
</dbReference>
<sequence length="447" mass="51385">MGRLFWKIFFSLWLTLLVTGTIVGGLVWQHNKERIEQLEVIADNPRADFSVNAYARILRKQGRKAMEEVIERHIREHRRALPILIVNKEGTDLLGRPVPHFLLEKAREATNDPQQSAIQQVSTPEGEAFLLFVPHRDLRRLQQENSFPKHLPLIPLFIVLLGSLLFSASLAWYITRPICHLRKATNQFAEGKFDTRVMNNIGNRKDEIADLARDFDHMAEQVQKLVATQKRLLNDVSHELRSPLARLQVAIEMIRQQPEKTNELIQRIEKENQRLDELVGELLTLSRLEADVYHNENDYFDINGLVTSISDDARFEAKNQNKQVVFNSANEILINGSIELIRRAIENVIRNAIYYTPEQTQVTITLKHENSHVIITVCDSGKGIHKEKLTDLFQPFVRINDTNQNIKIPGYGLGLAITRRAIEIHKGSIKAYNHQEGGLCIEMRFPA</sequence>
<dbReference type="SUPFAM" id="SSF55874">
    <property type="entry name" value="ATPase domain of HSP90 chaperone/DNA topoisomerase II/histidine kinase"/>
    <property type="match status" value="1"/>
</dbReference>
<dbReference type="InterPro" id="IPR005467">
    <property type="entry name" value="His_kinase_dom"/>
</dbReference>
<evidence type="ECO:0000256" key="12">
    <source>
        <dbReference type="ARBA" id="ARBA00023012"/>
    </source>
</evidence>
<proteinExistence type="predicted"/>
<keyword evidence="10" id="KW-0067">ATP-binding</keyword>
<keyword evidence="9" id="KW-0418">Kinase</keyword>
<dbReference type="Gene3D" id="3.30.565.10">
    <property type="entry name" value="Histidine kinase-like ATPase, C-terminal domain"/>
    <property type="match status" value="1"/>
</dbReference>
<dbReference type="GO" id="GO:0000155">
    <property type="term" value="F:phosphorelay sensor kinase activity"/>
    <property type="evidence" value="ECO:0007669"/>
    <property type="project" value="InterPro"/>
</dbReference>
<dbReference type="InterPro" id="IPR003594">
    <property type="entry name" value="HATPase_dom"/>
</dbReference>
<keyword evidence="13 15" id="KW-0472">Membrane</keyword>